<feature type="compositionally biased region" description="Low complexity" evidence="1">
    <location>
        <begin position="128"/>
        <end position="145"/>
    </location>
</feature>
<feature type="compositionally biased region" description="Pro residues" evidence="1">
    <location>
        <begin position="514"/>
        <end position="523"/>
    </location>
</feature>
<feature type="region of interest" description="Disordered" evidence="1">
    <location>
        <begin position="376"/>
        <end position="523"/>
    </location>
</feature>
<proteinExistence type="predicted"/>
<dbReference type="AlphaFoldDB" id="A0A165P1J6"/>
<gene>
    <name evidence="2" type="ORF">DAEQUDRAFT_728885</name>
</gene>
<feature type="compositionally biased region" description="Polar residues" evidence="1">
    <location>
        <begin position="404"/>
        <end position="418"/>
    </location>
</feature>
<dbReference type="Proteomes" id="UP000076727">
    <property type="component" value="Unassembled WGS sequence"/>
</dbReference>
<feature type="compositionally biased region" description="Acidic residues" evidence="1">
    <location>
        <begin position="471"/>
        <end position="483"/>
    </location>
</feature>
<protein>
    <submittedName>
        <fullName evidence="2">Uncharacterized protein</fullName>
    </submittedName>
</protein>
<feature type="compositionally biased region" description="Low complexity" evidence="1">
    <location>
        <begin position="244"/>
        <end position="263"/>
    </location>
</feature>
<feature type="region of interest" description="Disordered" evidence="1">
    <location>
        <begin position="244"/>
        <end position="275"/>
    </location>
</feature>
<feature type="region of interest" description="Disordered" evidence="1">
    <location>
        <begin position="59"/>
        <end position="151"/>
    </location>
</feature>
<sequence length="634" mass="69154">MGPDHDAILLSDSEPERRRTFSETIAIIEDLRAQLDAQRPESVLANLREGRALAAIDQAGPRMPGAGEDALSQPQTHRTSTLTGTAPLRFGPRSESSTGPSRPSLRRPLFESHLRAQREASSSTDSSTTLGRRVAARAAGAQSGRTRTDRGASFNDLMEDLRREMPGLMDIGSGDREAREREAHLISQHNANINTLVHDARAFALGIPIDPELAAPAERTDSDDFPSPVSSSWFSPNPAALTAAHSSLSTDSTDGTTLPTLGPVRRSRGSSEARPTFAEQMAQLNADMERQRDRQSRLLARMAARQSTTDVSTTVHNESRASRARETSARENAEQRTMESRLADALDTYGGSNASSFEALRNFAMREPAIASDLEDDDPFSWLMPSRTPPARDGESRRTGRSIWPTSNSGRASQTASSFPYPDTVGVFTGRPRRDRGAQAGVVPASGRGDVSANATSSRRRRRGWARLDHDGDEIPTDEEEEYERTRAQMRTRALQLTASQPAERLRRGSSTVLPPPLPPPPPPGRRLSFVPTTQPLFWPSPNGDTDARVRINPAREISTADLDRPITPRDESDEEECWKVVPPVPQTIGSSAPFVPSLLPLPRVDLSQVGASARRATKAVRIADPMPIYCAGR</sequence>
<dbReference type="OrthoDB" id="2649166at2759"/>
<name>A0A165P1J6_9APHY</name>
<feature type="compositionally biased region" description="Polar residues" evidence="1">
    <location>
        <begin position="305"/>
        <end position="316"/>
    </location>
</feature>
<feature type="compositionally biased region" description="Basic and acidic residues" evidence="1">
    <location>
        <begin position="317"/>
        <end position="337"/>
    </location>
</feature>
<accession>A0A165P1J6</accession>
<feature type="region of interest" description="Disordered" evidence="1">
    <location>
        <begin position="303"/>
        <end position="337"/>
    </location>
</feature>
<keyword evidence="3" id="KW-1185">Reference proteome</keyword>
<evidence type="ECO:0000256" key="1">
    <source>
        <dbReference type="SAM" id="MobiDB-lite"/>
    </source>
</evidence>
<organism evidence="2 3">
    <name type="scientific">Daedalea quercina L-15889</name>
    <dbReference type="NCBI Taxonomy" id="1314783"/>
    <lineage>
        <taxon>Eukaryota</taxon>
        <taxon>Fungi</taxon>
        <taxon>Dikarya</taxon>
        <taxon>Basidiomycota</taxon>
        <taxon>Agaricomycotina</taxon>
        <taxon>Agaricomycetes</taxon>
        <taxon>Polyporales</taxon>
        <taxon>Fomitopsis</taxon>
    </lineage>
</organism>
<feature type="compositionally biased region" description="Basic and acidic residues" evidence="1">
    <location>
        <begin position="108"/>
        <end position="118"/>
    </location>
</feature>
<dbReference type="EMBL" id="KV429074">
    <property type="protein sequence ID" value="KZT67645.1"/>
    <property type="molecule type" value="Genomic_DNA"/>
</dbReference>
<evidence type="ECO:0000313" key="3">
    <source>
        <dbReference type="Proteomes" id="UP000076727"/>
    </source>
</evidence>
<reference evidence="2 3" key="1">
    <citation type="journal article" date="2016" name="Mol. Biol. Evol.">
        <title>Comparative Genomics of Early-Diverging Mushroom-Forming Fungi Provides Insights into the Origins of Lignocellulose Decay Capabilities.</title>
        <authorList>
            <person name="Nagy L.G."/>
            <person name="Riley R."/>
            <person name="Tritt A."/>
            <person name="Adam C."/>
            <person name="Daum C."/>
            <person name="Floudas D."/>
            <person name="Sun H."/>
            <person name="Yadav J.S."/>
            <person name="Pangilinan J."/>
            <person name="Larsson K.H."/>
            <person name="Matsuura K."/>
            <person name="Barry K."/>
            <person name="Labutti K."/>
            <person name="Kuo R."/>
            <person name="Ohm R.A."/>
            <person name="Bhattacharya S.S."/>
            <person name="Shirouzu T."/>
            <person name="Yoshinaga Y."/>
            <person name="Martin F.M."/>
            <person name="Grigoriev I.V."/>
            <person name="Hibbett D.S."/>
        </authorList>
    </citation>
    <scope>NUCLEOTIDE SEQUENCE [LARGE SCALE GENOMIC DNA]</scope>
    <source>
        <strain evidence="2 3">L-15889</strain>
    </source>
</reference>
<feature type="compositionally biased region" description="Polar residues" evidence="1">
    <location>
        <begin position="72"/>
        <end position="84"/>
    </location>
</feature>
<evidence type="ECO:0000313" key="2">
    <source>
        <dbReference type="EMBL" id="KZT67645.1"/>
    </source>
</evidence>